<dbReference type="AlphaFoldDB" id="A0A410X0I2"/>
<evidence type="ECO:0000313" key="5">
    <source>
        <dbReference type="Proteomes" id="UP001527202"/>
    </source>
</evidence>
<dbReference type="KEGG" id="pchi:PC41400_21410"/>
<protein>
    <submittedName>
        <fullName evidence="3">Flagellar biosynthesis protein</fullName>
    </submittedName>
</protein>
<evidence type="ECO:0000313" key="2">
    <source>
        <dbReference type="EMBL" id="MCY9599748.1"/>
    </source>
</evidence>
<sequence>MTERITVGRLYPTPPAPLQRNGGARPAAGRSEFDQLLQSELVKFSHHAETRLKQRGIQIDNEQLAKLENAIDKAAAKGAKDTLMVLGGTALIVNVPNRTVITALDGAKLQDQVFTQIDSAVIIS</sequence>
<gene>
    <name evidence="2" type="ORF">M5X16_28785</name>
    <name evidence="3" type="ORF">PC41400_21410</name>
</gene>
<dbReference type="Pfam" id="PF12611">
    <property type="entry name" value="Flagellar_put"/>
    <property type="match status" value="1"/>
</dbReference>
<reference evidence="3 4" key="1">
    <citation type="submission" date="2018-01" db="EMBL/GenBank/DDBJ databases">
        <title>The whole genome sequencing and assembly of Paenibacillus chitinolyticus KCCM 41400 strain.</title>
        <authorList>
            <person name="Kim J.-Y."/>
            <person name="Park M.-K."/>
            <person name="Lee Y.-J."/>
            <person name="Yi H."/>
            <person name="Bahn Y.-S."/>
            <person name="Kim J.F."/>
            <person name="Lee D.-W."/>
        </authorList>
    </citation>
    <scope>NUCLEOTIDE SEQUENCE [LARGE SCALE GENOMIC DNA]</scope>
    <source>
        <strain evidence="3 4">KCCM 41400</strain>
    </source>
</reference>
<evidence type="ECO:0000256" key="1">
    <source>
        <dbReference type="SAM" id="MobiDB-lite"/>
    </source>
</evidence>
<dbReference type="NCBIfam" id="TIGR02530">
    <property type="entry name" value="flg_new"/>
    <property type="match status" value="1"/>
</dbReference>
<dbReference type="EMBL" id="JAMDMJ010000054">
    <property type="protein sequence ID" value="MCY9599748.1"/>
    <property type="molecule type" value="Genomic_DNA"/>
</dbReference>
<organism evidence="3 4">
    <name type="scientific">Paenibacillus chitinolyticus</name>
    <dbReference type="NCBI Taxonomy" id="79263"/>
    <lineage>
        <taxon>Bacteria</taxon>
        <taxon>Bacillati</taxon>
        <taxon>Bacillota</taxon>
        <taxon>Bacilli</taxon>
        <taxon>Bacillales</taxon>
        <taxon>Paenibacillaceae</taxon>
        <taxon>Paenibacillus</taxon>
    </lineage>
</organism>
<name>A0A410X0I2_9BACL</name>
<feature type="region of interest" description="Disordered" evidence="1">
    <location>
        <begin position="1"/>
        <end position="28"/>
    </location>
</feature>
<dbReference type="GeneID" id="95377354"/>
<evidence type="ECO:0000313" key="3">
    <source>
        <dbReference type="EMBL" id="QAV20083.1"/>
    </source>
</evidence>
<dbReference type="EMBL" id="CP026520">
    <property type="protein sequence ID" value="QAV20083.1"/>
    <property type="molecule type" value="Genomic_DNA"/>
</dbReference>
<dbReference type="InterPro" id="IPR013367">
    <property type="entry name" value="Flagellar_put"/>
</dbReference>
<dbReference type="Proteomes" id="UP001527202">
    <property type="component" value="Unassembled WGS sequence"/>
</dbReference>
<keyword evidence="5" id="KW-1185">Reference proteome</keyword>
<evidence type="ECO:0000313" key="4">
    <source>
        <dbReference type="Proteomes" id="UP000288943"/>
    </source>
</evidence>
<keyword evidence="3" id="KW-0969">Cilium</keyword>
<dbReference type="RefSeq" id="WP_009676749.1">
    <property type="nucleotide sequence ID" value="NZ_CP026520.1"/>
</dbReference>
<dbReference type="OrthoDB" id="165650at2"/>
<keyword evidence="3" id="KW-0966">Cell projection</keyword>
<accession>A0A410X0I2</accession>
<keyword evidence="3" id="KW-0282">Flagellum</keyword>
<proteinExistence type="predicted"/>
<dbReference type="Proteomes" id="UP000288943">
    <property type="component" value="Chromosome"/>
</dbReference>
<reference evidence="2 5" key="2">
    <citation type="submission" date="2022-05" db="EMBL/GenBank/DDBJ databases">
        <title>Genome Sequencing of Bee-Associated Microbes.</title>
        <authorList>
            <person name="Dunlap C."/>
        </authorList>
    </citation>
    <scope>NUCLEOTIDE SEQUENCE [LARGE SCALE GENOMIC DNA]</scope>
    <source>
        <strain evidence="2 5">NRRL B-23120</strain>
    </source>
</reference>